<evidence type="ECO:0000313" key="1">
    <source>
        <dbReference type="EMBL" id="RMV09492.1"/>
    </source>
</evidence>
<gene>
    <name evidence="2" type="ORF">ALP15_02419</name>
    <name evidence="1" type="ORF">ALP16_03657</name>
</gene>
<name>A0A3M5ZQV5_PSESS</name>
<protein>
    <submittedName>
        <fullName evidence="1">Uncharacterized protein</fullName>
    </submittedName>
</protein>
<dbReference type="Proteomes" id="UP000272241">
    <property type="component" value="Unassembled WGS sequence"/>
</dbReference>
<dbReference type="AlphaFoldDB" id="A0A3M5ZQV5"/>
<accession>A0A3M5ZQV5</accession>
<evidence type="ECO:0000313" key="3">
    <source>
        <dbReference type="Proteomes" id="UP000272241"/>
    </source>
</evidence>
<dbReference type="Proteomes" id="UP000272703">
    <property type="component" value="Unassembled WGS sequence"/>
</dbReference>
<organism evidence="1 4">
    <name type="scientific">Pseudomonas savastanoi</name>
    <name type="common">Pseudomonas syringae pv. savastanoi</name>
    <dbReference type="NCBI Taxonomy" id="29438"/>
    <lineage>
        <taxon>Bacteria</taxon>
        <taxon>Pseudomonadati</taxon>
        <taxon>Pseudomonadota</taxon>
        <taxon>Gammaproteobacteria</taxon>
        <taxon>Pseudomonadales</taxon>
        <taxon>Pseudomonadaceae</taxon>
        <taxon>Pseudomonas</taxon>
    </lineage>
</organism>
<proteinExistence type="predicted"/>
<dbReference type="EMBL" id="RBUO01000384">
    <property type="protein sequence ID" value="RMV11689.1"/>
    <property type="molecule type" value="Genomic_DNA"/>
</dbReference>
<evidence type="ECO:0000313" key="2">
    <source>
        <dbReference type="EMBL" id="RMV11689.1"/>
    </source>
</evidence>
<evidence type="ECO:0000313" key="4">
    <source>
        <dbReference type="Proteomes" id="UP000272703"/>
    </source>
</evidence>
<dbReference type="RefSeq" id="WP_122324230.1">
    <property type="nucleotide sequence ID" value="NZ_RBUO01000384.1"/>
</dbReference>
<reference evidence="3 4" key="1">
    <citation type="submission" date="2018-08" db="EMBL/GenBank/DDBJ databases">
        <title>Recombination of ecologically and evolutionarily significant loci maintains genetic cohesion in the Pseudomonas syringae species complex.</title>
        <authorList>
            <person name="Dillon M."/>
            <person name="Thakur S."/>
            <person name="Almeida R.N.D."/>
            <person name="Weir B.S."/>
            <person name="Guttman D.S."/>
        </authorList>
    </citation>
    <scope>NUCLEOTIDE SEQUENCE [LARGE SCALE GENOMIC DNA]</scope>
    <source>
        <strain evidence="2 3">ICMP 11895</strain>
        <strain evidence="1 4">ICMP 11897</strain>
    </source>
</reference>
<comment type="caution">
    <text evidence="1">The sequence shown here is derived from an EMBL/GenBank/DDBJ whole genome shotgun (WGS) entry which is preliminary data.</text>
</comment>
<dbReference type="EMBL" id="RBUN01000579">
    <property type="protein sequence ID" value="RMV09492.1"/>
    <property type="molecule type" value="Genomic_DNA"/>
</dbReference>
<sequence>MDLVARRAFERRIIIATAEAVIAAGCSVSVVEGVKTFIADSTDPSAIDAALHESGEPSFRVKRVNDGVLLEGWVDFVGSEGIEVTADESLKLHDVLESVNLLVKDLNAQQKEQDRLKLTRDYFETGCSCILTTKTLQPCPTDM</sequence>